<dbReference type="GO" id="GO:0005739">
    <property type="term" value="C:mitochondrion"/>
    <property type="evidence" value="ECO:0007669"/>
    <property type="project" value="UniProtKB-SubCell"/>
</dbReference>
<evidence type="ECO:0000256" key="1">
    <source>
        <dbReference type="ARBA" id="ARBA00004173"/>
    </source>
</evidence>
<evidence type="ECO:0000256" key="7">
    <source>
        <dbReference type="RuleBase" id="RU364114"/>
    </source>
</evidence>
<reference evidence="8" key="1">
    <citation type="submission" date="2024-01" db="EMBL/GenBank/DDBJ databases">
        <authorList>
            <person name="Webb A."/>
        </authorList>
    </citation>
    <scope>NUCLEOTIDE SEQUENCE</scope>
    <source>
        <strain evidence="8">Pm1</strain>
    </source>
</reference>
<evidence type="ECO:0000256" key="3">
    <source>
        <dbReference type="ARBA" id="ARBA00022603"/>
    </source>
</evidence>
<keyword evidence="4 7" id="KW-0808">Transferase</keyword>
<dbReference type="InterPro" id="IPR029063">
    <property type="entry name" value="SAM-dependent_MTases_sf"/>
</dbReference>
<dbReference type="Proteomes" id="UP001162060">
    <property type="component" value="Unassembled WGS sequence"/>
</dbReference>
<evidence type="ECO:0000256" key="5">
    <source>
        <dbReference type="ARBA" id="ARBA00023128"/>
    </source>
</evidence>
<keyword evidence="5 7" id="KW-0496">Mitochondrion</keyword>
<evidence type="ECO:0000256" key="6">
    <source>
        <dbReference type="ARBA" id="ARBA00048612"/>
    </source>
</evidence>
<comment type="function">
    <text evidence="7">Arginine methyltransferase involved in the assembly or stability of mitochondrial NADH:ubiquinone oxidoreductase complex (complex I).</text>
</comment>
<sequence length="530" mass="58764">MLTVLRRQWTACSALRSRRLRAYRGTAPLCSSSHLKDDALAMQVQKWQQQKQQETADGTVKYLSVDRSALKQPSAAWTNKLGESVNAVKEKSPKNALVHVLRSMIEVKGPLTVAEFMTRAVGHPDHGYYMKKDVFGSQGDFTTAPEISQMFGELIAVWCVATWQQMGTPSHVKIIEMGPGRGSLMSDFVRAAKSFPPFYDALEIHMVDISPAMQQIQQETLKCEPVEDETAPEDTMRLPDKGPTIRWHSDLANVPHGPSLIIAQELFDALPVHQFEYTDRGWCERLVDLDLEDGDDHFRFVLSPGPTPATRVYIGREKLFDPSTALSPVAETHITGVEDLEKMQSTVFQRLDVADVVGTPVRTTQAQVGDKIEISPVSIALVQDIAKRISQSGGGALIVDYGYDHPSELSLRGIKNHEFVSVLREPGDVDLSIDVDFATLRRYAAAESKVQSSGPVGQGVFLKNMGIEHRLAMLLQHTESEKVQQDLFSSYERLVKPEQMGSIFKVMALTHAQIGQPVGFEDVPGAPQES</sequence>
<comment type="catalytic activity">
    <reaction evidence="6 7">
        <text>L-arginyl-[protein] + 2 S-adenosyl-L-methionine = N(omega),N(omega)'-dimethyl-L-arginyl-[protein] + 2 S-adenosyl-L-homocysteine + 2 H(+)</text>
        <dbReference type="Rhea" id="RHEA:48108"/>
        <dbReference type="Rhea" id="RHEA-COMP:10532"/>
        <dbReference type="Rhea" id="RHEA-COMP:11992"/>
        <dbReference type="ChEBI" id="CHEBI:15378"/>
        <dbReference type="ChEBI" id="CHEBI:29965"/>
        <dbReference type="ChEBI" id="CHEBI:57856"/>
        <dbReference type="ChEBI" id="CHEBI:59789"/>
        <dbReference type="ChEBI" id="CHEBI:88221"/>
        <dbReference type="EC" id="2.1.1.320"/>
    </reaction>
</comment>
<dbReference type="InterPro" id="IPR003788">
    <property type="entry name" value="NDUFAF7"/>
</dbReference>
<dbReference type="GO" id="GO:0032259">
    <property type="term" value="P:methylation"/>
    <property type="evidence" value="ECO:0007669"/>
    <property type="project" value="UniProtKB-KW"/>
</dbReference>
<dbReference type="EC" id="2.1.1.320" evidence="7"/>
<accession>A0AAV1TX46</accession>
<comment type="similarity">
    <text evidence="2 7">Belongs to the NDUFAF7 family.</text>
</comment>
<comment type="caution">
    <text evidence="8">The sequence shown here is derived from an EMBL/GenBank/DDBJ whole genome shotgun (WGS) entry which is preliminary data.</text>
</comment>
<comment type="subcellular location">
    <subcellularLocation>
        <location evidence="1 7">Mitochondrion</location>
    </subcellularLocation>
</comment>
<evidence type="ECO:0000256" key="2">
    <source>
        <dbReference type="ARBA" id="ARBA00005891"/>
    </source>
</evidence>
<dbReference type="PANTHER" id="PTHR12049">
    <property type="entry name" value="PROTEIN ARGININE METHYLTRANSFERASE NDUFAF7, MITOCHONDRIAL"/>
    <property type="match status" value="1"/>
</dbReference>
<keyword evidence="3 7" id="KW-0489">Methyltransferase</keyword>
<dbReference type="Gene3D" id="3.40.50.12710">
    <property type="match status" value="1"/>
</dbReference>
<gene>
    <name evidence="8" type="ORF">PM001_LOCUS12145</name>
</gene>
<organism evidence="8 9">
    <name type="scientific">Peronospora matthiolae</name>
    <dbReference type="NCBI Taxonomy" id="2874970"/>
    <lineage>
        <taxon>Eukaryota</taxon>
        <taxon>Sar</taxon>
        <taxon>Stramenopiles</taxon>
        <taxon>Oomycota</taxon>
        <taxon>Peronosporomycetes</taxon>
        <taxon>Peronosporales</taxon>
        <taxon>Peronosporaceae</taxon>
        <taxon>Peronospora</taxon>
    </lineage>
</organism>
<name>A0AAV1TX46_9STRA</name>
<evidence type="ECO:0000313" key="9">
    <source>
        <dbReference type="Proteomes" id="UP001162060"/>
    </source>
</evidence>
<dbReference type="Pfam" id="PF02636">
    <property type="entry name" value="Methyltransf_28"/>
    <property type="match status" value="1"/>
</dbReference>
<dbReference type="InterPro" id="IPR038375">
    <property type="entry name" value="NDUFAF7_sf"/>
</dbReference>
<dbReference type="GO" id="GO:0032981">
    <property type="term" value="P:mitochondrial respiratory chain complex I assembly"/>
    <property type="evidence" value="ECO:0007669"/>
    <property type="project" value="TreeGrafter"/>
</dbReference>
<dbReference type="SUPFAM" id="SSF53335">
    <property type="entry name" value="S-adenosyl-L-methionine-dependent methyltransferases"/>
    <property type="match status" value="1"/>
</dbReference>
<evidence type="ECO:0000256" key="4">
    <source>
        <dbReference type="ARBA" id="ARBA00022679"/>
    </source>
</evidence>
<dbReference type="GO" id="GO:0035243">
    <property type="term" value="F:protein-arginine omega-N symmetric methyltransferase activity"/>
    <property type="evidence" value="ECO:0007669"/>
    <property type="project" value="UniProtKB-EC"/>
</dbReference>
<dbReference type="EMBL" id="CAKLBY020000105">
    <property type="protein sequence ID" value="CAK7926995.1"/>
    <property type="molecule type" value="Genomic_DNA"/>
</dbReference>
<dbReference type="AlphaFoldDB" id="A0AAV1TX46"/>
<evidence type="ECO:0000313" key="8">
    <source>
        <dbReference type="EMBL" id="CAK7926995.1"/>
    </source>
</evidence>
<protein>
    <recommendedName>
        <fullName evidence="7">Protein arginine methyltransferase NDUFAF7</fullName>
        <ecNumber evidence="7">2.1.1.320</ecNumber>
    </recommendedName>
</protein>
<proteinExistence type="inferred from homology"/>
<dbReference type="PANTHER" id="PTHR12049:SF7">
    <property type="entry name" value="PROTEIN ARGININE METHYLTRANSFERASE NDUFAF7, MITOCHONDRIAL"/>
    <property type="match status" value="1"/>
</dbReference>